<dbReference type="EMBL" id="JAPWTK010000199">
    <property type="protein sequence ID" value="KAJ8946047.1"/>
    <property type="molecule type" value="Genomic_DNA"/>
</dbReference>
<evidence type="ECO:0000313" key="2">
    <source>
        <dbReference type="EMBL" id="KAJ8946047.1"/>
    </source>
</evidence>
<evidence type="ECO:0000313" key="3">
    <source>
        <dbReference type="Proteomes" id="UP001162162"/>
    </source>
</evidence>
<dbReference type="Pfam" id="PF05225">
    <property type="entry name" value="HTH_psq"/>
    <property type="match status" value="1"/>
</dbReference>
<dbReference type="GO" id="GO:0003677">
    <property type="term" value="F:DNA binding"/>
    <property type="evidence" value="ECO:0007669"/>
    <property type="project" value="InterPro"/>
</dbReference>
<dbReference type="Proteomes" id="UP001162162">
    <property type="component" value="Unassembled WGS sequence"/>
</dbReference>
<dbReference type="AlphaFoldDB" id="A0AAV8Y5G9"/>
<sequence>MEEAVDAVREGMSQRAAAIKFNGPRISLLRRVGGKHSKPVGQPIVLSQAEEETIAKTLGVVAKWGFPLNRVDVRDVIKKYLDKQGKEVVVFKNNTPRSRFS</sequence>
<proteinExistence type="predicted"/>
<keyword evidence="3" id="KW-1185">Reference proteome</keyword>
<evidence type="ECO:0000259" key="1">
    <source>
        <dbReference type="Pfam" id="PF05225"/>
    </source>
</evidence>
<dbReference type="InterPro" id="IPR007889">
    <property type="entry name" value="HTH_Psq"/>
</dbReference>
<comment type="caution">
    <text evidence="2">The sequence shown here is derived from an EMBL/GenBank/DDBJ whole genome shotgun (WGS) entry which is preliminary data.</text>
</comment>
<name>A0AAV8Y5G9_9CUCU</name>
<protein>
    <recommendedName>
        <fullName evidence="1">HTH psq-type domain-containing protein</fullName>
    </recommendedName>
</protein>
<organism evidence="2 3">
    <name type="scientific">Aromia moschata</name>
    <dbReference type="NCBI Taxonomy" id="1265417"/>
    <lineage>
        <taxon>Eukaryota</taxon>
        <taxon>Metazoa</taxon>
        <taxon>Ecdysozoa</taxon>
        <taxon>Arthropoda</taxon>
        <taxon>Hexapoda</taxon>
        <taxon>Insecta</taxon>
        <taxon>Pterygota</taxon>
        <taxon>Neoptera</taxon>
        <taxon>Endopterygota</taxon>
        <taxon>Coleoptera</taxon>
        <taxon>Polyphaga</taxon>
        <taxon>Cucujiformia</taxon>
        <taxon>Chrysomeloidea</taxon>
        <taxon>Cerambycidae</taxon>
        <taxon>Cerambycinae</taxon>
        <taxon>Callichromatini</taxon>
        <taxon>Aromia</taxon>
    </lineage>
</organism>
<reference evidence="2" key="1">
    <citation type="journal article" date="2023" name="Insect Mol. Biol.">
        <title>Genome sequencing provides insights into the evolution of gene families encoding plant cell wall-degrading enzymes in longhorned beetles.</title>
        <authorList>
            <person name="Shin N.R."/>
            <person name="Okamura Y."/>
            <person name="Kirsch R."/>
            <person name="Pauchet Y."/>
        </authorList>
    </citation>
    <scope>NUCLEOTIDE SEQUENCE</scope>
    <source>
        <strain evidence="2">AMC_N1</strain>
    </source>
</reference>
<feature type="domain" description="HTH psq-type" evidence="1">
    <location>
        <begin position="1"/>
        <end position="35"/>
    </location>
</feature>
<gene>
    <name evidence="2" type="ORF">NQ318_005525</name>
</gene>
<accession>A0AAV8Y5G9</accession>